<gene>
    <name evidence="4" type="ORF">BD821_10352</name>
</gene>
<dbReference type="InterPro" id="IPR014239">
    <property type="entry name" value="YpeB_PepSY1-2"/>
</dbReference>
<dbReference type="InterPro" id="IPR048402">
    <property type="entry name" value="YpeB_N"/>
</dbReference>
<keyword evidence="1" id="KW-0812">Transmembrane</keyword>
<dbReference type="OrthoDB" id="2372097at2"/>
<proteinExistence type="predicted"/>
<dbReference type="STRING" id="37659.GCA_000703125_01982"/>
<sequence>MNKKDDISKKRIIYTLIATLIVVFSSTFAILMTLERTDYRNYLQGQYSKNIYELLTAVDNIQDNLSKSAVVDDKNQRMLIFEEIFRYSTMASDRLHSLPIPQERVNETSKFLIQVGDFCYTLVRNSVSGEEITEEQLIAIDDLSDQSYELRENLNGLLQEINEGKVKWGEIRKKATGVLPKSEEDVVGEKFQNIQKQVAQYPALIYDGPFSENILEVEPKVNEEAEVSIEEAKDLLKKALANRDIKDIKEKNSESNTKIESYGFNVTVNGRDEKENIVCDISKRGGKVIYIMDNKALNKPNIDLEKSIEIGKEYLESLGYENMKPTYTLKYEDNVTINYVFTIDDILVYTDQIKLKIALDDGDIIGMEADKYLVSHTKSREIPTININADEGKKNIGKRLELKDIKLVIVPGEMNKEKLCYEYSGTYRDDEYKVYVDAVSGNFERIIKIINTANGKLAI</sequence>
<reference evidence="4 5" key="1">
    <citation type="submission" date="2018-02" db="EMBL/GenBank/DDBJ databases">
        <title>Genomic Encyclopedia of Archaeal and Bacterial Type Strains, Phase II (KMG-II): from individual species to whole genera.</title>
        <authorList>
            <person name="Goeker M."/>
        </authorList>
    </citation>
    <scope>NUCLEOTIDE SEQUENCE [LARGE SCALE GENOMIC DNA]</scope>
    <source>
        <strain evidence="4 5">DSM 15099</strain>
    </source>
</reference>
<feature type="domain" description="Sporulation protein YpeB N-terminal" evidence="3">
    <location>
        <begin position="35"/>
        <end position="170"/>
    </location>
</feature>
<feature type="transmembrane region" description="Helical" evidence="1">
    <location>
        <begin position="12"/>
        <end position="34"/>
    </location>
</feature>
<dbReference type="Pfam" id="PF14620">
    <property type="entry name" value="YPEB_PepSY1-2"/>
    <property type="match status" value="1"/>
</dbReference>
<accession>A0A2S6FZ72</accession>
<evidence type="ECO:0000256" key="1">
    <source>
        <dbReference type="SAM" id="Phobius"/>
    </source>
</evidence>
<dbReference type="GO" id="GO:0009847">
    <property type="term" value="P:spore germination"/>
    <property type="evidence" value="ECO:0007669"/>
    <property type="project" value="InterPro"/>
</dbReference>
<keyword evidence="1" id="KW-0472">Membrane</keyword>
<dbReference type="Proteomes" id="UP000239863">
    <property type="component" value="Unassembled WGS sequence"/>
</dbReference>
<comment type="caution">
    <text evidence="4">The sequence shown here is derived from an EMBL/GenBank/DDBJ whole genome shotgun (WGS) entry which is preliminary data.</text>
</comment>
<dbReference type="EMBL" id="PTIS01000003">
    <property type="protein sequence ID" value="PPK48932.1"/>
    <property type="molecule type" value="Genomic_DNA"/>
</dbReference>
<feature type="domain" description="Sporulation protein YpeB PepSY1 and PepSY2" evidence="2">
    <location>
        <begin position="189"/>
        <end position="383"/>
    </location>
</feature>
<name>A0A2S6FZ72_9CLOT</name>
<dbReference type="RefSeq" id="WP_104409360.1">
    <property type="nucleotide sequence ID" value="NZ_PTIS01000003.1"/>
</dbReference>
<evidence type="ECO:0000313" key="5">
    <source>
        <dbReference type="Proteomes" id="UP000239863"/>
    </source>
</evidence>
<dbReference type="AlphaFoldDB" id="A0A2S6FZ72"/>
<keyword evidence="1" id="KW-1133">Transmembrane helix</keyword>
<dbReference type="Pfam" id="PF20769">
    <property type="entry name" value="YPEB_N"/>
    <property type="match status" value="1"/>
</dbReference>
<evidence type="ECO:0000313" key="4">
    <source>
        <dbReference type="EMBL" id="PPK48932.1"/>
    </source>
</evidence>
<dbReference type="NCBIfam" id="TIGR02889">
    <property type="entry name" value="spore_YpeB"/>
    <property type="match status" value="1"/>
</dbReference>
<organism evidence="4 5">
    <name type="scientific">Clostridium algidicarnis DSM 15099</name>
    <dbReference type="NCBI Taxonomy" id="1121295"/>
    <lineage>
        <taxon>Bacteria</taxon>
        <taxon>Bacillati</taxon>
        <taxon>Bacillota</taxon>
        <taxon>Clostridia</taxon>
        <taxon>Eubacteriales</taxon>
        <taxon>Clostridiaceae</taxon>
        <taxon>Clostridium</taxon>
    </lineage>
</organism>
<evidence type="ECO:0000259" key="3">
    <source>
        <dbReference type="Pfam" id="PF20769"/>
    </source>
</evidence>
<protein>
    <submittedName>
        <fullName evidence="4">Germination protein YpeB</fullName>
    </submittedName>
</protein>
<evidence type="ECO:0000259" key="2">
    <source>
        <dbReference type="Pfam" id="PF14620"/>
    </source>
</evidence>